<sequence length="60" mass="6421">MFVDSPDTGAKTRSLAQKSVCKDDGRNGQTRAITPKATYAPVSNRGCSRSLVLKSSDFIS</sequence>
<dbReference type="NCBIfam" id="NF040509">
    <property type="entry name" value="Lacto_palin_RPT"/>
    <property type="match status" value="1"/>
</dbReference>
<organism evidence="2 3">
    <name type="scientific">Lacticaseibacillus zeae</name>
    <name type="common">Lactobacillus zeae</name>
    <dbReference type="NCBI Taxonomy" id="57037"/>
    <lineage>
        <taxon>Bacteria</taxon>
        <taxon>Bacillati</taxon>
        <taxon>Bacillota</taxon>
        <taxon>Bacilli</taxon>
        <taxon>Lactobacillales</taxon>
        <taxon>Lactobacillaceae</taxon>
        <taxon>Lacticaseibacillus</taxon>
    </lineage>
</organism>
<dbReference type="Proteomes" id="UP000309885">
    <property type="component" value="Unassembled WGS sequence"/>
</dbReference>
<reference evidence="2 3" key="1">
    <citation type="submission" date="2019-05" db="EMBL/GenBank/DDBJ databases">
        <title>Genome-based reclassification of Lactobacillus casei as Lactobacillus casei subsp. casei. subsp.nov., description of Lactobacillus casei subsp. zeae subsp. nov., and emended description of Lactobacillus casei.</title>
        <authorList>
            <person name="Huang C.-H."/>
        </authorList>
    </citation>
    <scope>NUCLEOTIDE SEQUENCE [LARGE SCALE GENOMIC DNA]</scope>
    <source>
        <strain evidence="2 3">CRBIP24.44</strain>
    </source>
</reference>
<dbReference type="AlphaFoldDB" id="A0A5R8LH73"/>
<feature type="region of interest" description="Disordered" evidence="1">
    <location>
        <begin position="1"/>
        <end position="32"/>
    </location>
</feature>
<evidence type="ECO:0000313" key="2">
    <source>
        <dbReference type="EMBL" id="TLF36201.1"/>
    </source>
</evidence>
<evidence type="ECO:0000256" key="1">
    <source>
        <dbReference type="SAM" id="MobiDB-lite"/>
    </source>
</evidence>
<protein>
    <submittedName>
        <fullName evidence="2">Alpha-galactosidase</fullName>
    </submittedName>
</protein>
<dbReference type="EMBL" id="VBWO01000023">
    <property type="protein sequence ID" value="TLF36201.1"/>
    <property type="molecule type" value="Genomic_DNA"/>
</dbReference>
<accession>A0A5R8LH73</accession>
<gene>
    <name evidence="2" type="ORF">FEI15_14885</name>
</gene>
<proteinExistence type="predicted"/>
<comment type="caution">
    <text evidence="2">The sequence shown here is derived from an EMBL/GenBank/DDBJ whole genome shotgun (WGS) entry which is preliminary data.</text>
</comment>
<dbReference type="AntiFam" id="ANF00266">
    <property type="entry name" value="DNA repeat translations related to WP_020751851.1"/>
</dbReference>
<name>A0A5R8LH73_LACZE</name>
<evidence type="ECO:0000313" key="3">
    <source>
        <dbReference type="Proteomes" id="UP000309885"/>
    </source>
</evidence>